<evidence type="ECO:0000256" key="1">
    <source>
        <dbReference type="SAM" id="Phobius"/>
    </source>
</evidence>
<keyword evidence="1" id="KW-1133">Transmembrane helix</keyword>
<evidence type="ECO:0000313" key="3">
    <source>
        <dbReference type="Proteomes" id="UP000564806"/>
    </source>
</evidence>
<keyword evidence="3" id="KW-1185">Reference proteome</keyword>
<name>A0A850EMJ2_9BACL</name>
<organism evidence="2 3">
    <name type="scientific">Paenibacillus agri</name>
    <dbReference type="NCBI Taxonomy" id="2744309"/>
    <lineage>
        <taxon>Bacteria</taxon>
        <taxon>Bacillati</taxon>
        <taxon>Bacillota</taxon>
        <taxon>Bacilli</taxon>
        <taxon>Bacillales</taxon>
        <taxon>Paenibacillaceae</taxon>
        <taxon>Paenibacillus</taxon>
    </lineage>
</organism>
<protein>
    <submittedName>
        <fullName evidence="2">Uncharacterized protein</fullName>
    </submittedName>
</protein>
<keyword evidence="1" id="KW-0812">Transmembrane</keyword>
<dbReference type="RefSeq" id="WP_175371531.1">
    <property type="nucleotide sequence ID" value="NZ_JABWCS010000205.1"/>
</dbReference>
<proteinExistence type="predicted"/>
<keyword evidence="1" id="KW-0472">Membrane</keyword>
<dbReference type="Proteomes" id="UP000564806">
    <property type="component" value="Unassembled WGS sequence"/>
</dbReference>
<gene>
    <name evidence="2" type="ORF">HPT30_11535</name>
</gene>
<dbReference type="AlphaFoldDB" id="A0A850EMJ2"/>
<reference evidence="2" key="1">
    <citation type="submission" date="2020-06" db="EMBL/GenBank/DDBJ databases">
        <title>Paenibacillus sp. nov., isolated from soil.</title>
        <authorList>
            <person name="Seo Y.L."/>
        </authorList>
    </citation>
    <scope>NUCLEOTIDE SEQUENCE [LARGE SCALE GENOMIC DNA]</scope>
    <source>
        <strain evidence="2">JW14</strain>
    </source>
</reference>
<evidence type="ECO:0000313" key="2">
    <source>
        <dbReference type="EMBL" id="NUU60980.1"/>
    </source>
</evidence>
<comment type="caution">
    <text evidence="2">The sequence shown here is derived from an EMBL/GenBank/DDBJ whole genome shotgun (WGS) entry which is preliminary data.</text>
</comment>
<accession>A0A850EMJ2</accession>
<sequence>MSDNHNIPPQSPPMDPYGAKANFDVNEKKLHLEGPPGFIRQVTNLLILAGIIAFIVFVVRIL</sequence>
<feature type="transmembrane region" description="Helical" evidence="1">
    <location>
        <begin position="38"/>
        <end position="59"/>
    </location>
</feature>
<dbReference type="EMBL" id="JABWCS010000205">
    <property type="protein sequence ID" value="NUU60980.1"/>
    <property type="molecule type" value="Genomic_DNA"/>
</dbReference>